<dbReference type="InterPro" id="IPR031883">
    <property type="entry name" value="DUF4763"/>
</dbReference>
<feature type="coiled-coil region" evidence="1">
    <location>
        <begin position="128"/>
        <end position="176"/>
    </location>
</feature>
<dbReference type="EMBL" id="JAJJHW010003409">
    <property type="protein sequence ID" value="KAH8358594.1"/>
    <property type="molecule type" value="Genomic_DNA"/>
</dbReference>
<keyword evidence="1" id="KW-0175">Coiled coil</keyword>
<gene>
    <name evidence="2" type="ORF">KR093_001222</name>
</gene>
<accession>A0AAD4JTX2</accession>
<dbReference type="Pfam" id="PF15960">
    <property type="entry name" value="DUF4763"/>
    <property type="match status" value="1"/>
</dbReference>
<comment type="caution">
    <text evidence="2">The sequence shown here is derived from an EMBL/GenBank/DDBJ whole genome shotgun (WGS) entry which is preliminary data.</text>
</comment>
<organism evidence="2 3">
    <name type="scientific">Drosophila rubida</name>
    <dbReference type="NCBI Taxonomy" id="30044"/>
    <lineage>
        <taxon>Eukaryota</taxon>
        <taxon>Metazoa</taxon>
        <taxon>Ecdysozoa</taxon>
        <taxon>Arthropoda</taxon>
        <taxon>Hexapoda</taxon>
        <taxon>Insecta</taxon>
        <taxon>Pterygota</taxon>
        <taxon>Neoptera</taxon>
        <taxon>Endopterygota</taxon>
        <taxon>Diptera</taxon>
        <taxon>Brachycera</taxon>
        <taxon>Muscomorpha</taxon>
        <taxon>Ephydroidea</taxon>
        <taxon>Drosophilidae</taxon>
        <taxon>Drosophila</taxon>
    </lineage>
</organism>
<name>A0AAD4JTX2_9MUSC</name>
<protein>
    <submittedName>
        <fullName evidence="2">Uncharacterized protein</fullName>
    </submittedName>
</protein>
<evidence type="ECO:0000313" key="2">
    <source>
        <dbReference type="EMBL" id="KAH8358594.1"/>
    </source>
</evidence>
<proteinExistence type="predicted"/>
<evidence type="ECO:0000256" key="1">
    <source>
        <dbReference type="SAM" id="Coils"/>
    </source>
</evidence>
<reference evidence="2" key="1">
    <citation type="journal article" date="2021" name="Mol. Ecol. Resour.">
        <title>Phylogenomic analyses of the genus Drosophila reveals genomic signals of climate adaptation.</title>
        <authorList>
            <person name="Li F."/>
            <person name="Rane R.V."/>
            <person name="Luria V."/>
            <person name="Xiong Z."/>
            <person name="Chen J."/>
            <person name="Li Z."/>
            <person name="Catullo R.A."/>
            <person name="Griffin P.C."/>
            <person name="Schiffer M."/>
            <person name="Pearce S."/>
            <person name="Lee S.F."/>
            <person name="McElroy K."/>
            <person name="Stocker A."/>
            <person name="Shirriffs J."/>
            <person name="Cockerell F."/>
            <person name="Coppin C."/>
            <person name="Sgro C.M."/>
            <person name="Karger A."/>
            <person name="Cain J.W."/>
            <person name="Weber J.A."/>
            <person name="Santpere G."/>
            <person name="Kirschner M.W."/>
            <person name="Hoffmann A.A."/>
            <person name="Oakeshott J.G."/>
            <person name="Zhang G."/>
        </authorList>
    </citation>
    <scope>NUCLEOTIDE SEQUENCE</scope>
    <source>
        <strain evidence="2">BGI-SZ-2011g</strain>
    </source>
</reference>
<evidence type="ECO:0000313" key="3">
    <source>
        <dbReference type="Proteomes" id="UP001200034"/>
    </source>
</evidence>
<keyword evidence="3" id="KW-1185">Reference proteome</keyword>
<sequence>MDDAILSRYCKAPGLPLCDPSSSTTEEEIKPYVKIPKLPPKKIFICGCVPEDESTAFVDEDEGECVNEPPTIDVELQVEEIAAELEKKKQRVEEIDKTCELNTPECPILDPCINIEIEINRYKVDPEILELQRNNHKLRQQLQEMKKCCTASDVILKSLQKSISREMEMAVELQRRFAQIDSFKRNLEHQRMLCSQRFNFLIHEMYDWDECNWYIENKLKDAEKTHLKLVTRLDYQTPKHEAVDRLNQAKLEVKLVHDEMTKALEGHANRESAVAVARLGSEISTFLQRNEHLFRESH</sequence>
<dbReference type="Proteomes" id="UP001200034">
    <property type="component" value="Unassembled WGS sequence"/>
</dbReference>
<dbReference type="AlphaFoldDB" id="A0AAD4JTX2"/>